<keyword evidence="7 9" id="KW-0503">Monooxygenase</keyword>
<dbReference type="PANTHER" id="PTHR24305">
    <property type="entry name" value="CYTOCHROME P450"/>
    <property type="match status" value="1"/>
</dbReference>
<accession>A0A2P5HVM1</accession>
<organism evidence="12 13">
    <name type="scientific">Diaporthe helianthi</name>
    <dbReference type="NCBI Taxonomy" id="158607"/>
    <lineage>
        <taxon>Eukaryota</taxon>
        <taxon>Fungi</taxon>
        <taxon>Dikarya</taxon>
        <taxon>Ascomycota</taxon>
        <taxon>Pezizomycotina</taxon>
        <taxon>Sordariomycetes</taxon>
        <taxon>Sordariomycetidae</taxon>
        <taxon>Diaporthales</taxon>
        <taxon>Diaporthaceae</taxon>
        <taxon>Diaporthe</taxon>
    </lineage>
</organism>
<dbReference type="Proteomes" id="UP000094444">
    <property type="component" value="Unassembled WGS sequence"/>
</dbReference>
<feature type="binding site" description="axial binding residue" evidence="8">
    <location>
        <position position="445"/>
    </location>
    <ligand>
        <name>heme</name>
        <dbReference type="ChEBI" id="CHEBI:30413"/>
    </ligand>
    <ligandPart>
        <name>Fe</name>
        <dbReference type="ChEBI" id="CHEBI:18248"/>
    </ligandPart>
</feature>
<dbReference type="SUPFAM" id="SSF48264">
    <property type="entry name" value="Cytochrome P450"/>
    <property type="match status" value="1"/>
</dbReference>
<protein>
    <submittedName>
        <fullName evidence="12">Cytochrome P450</fullName>
    </submittedName>
</protein>
<dbReference type="InParanoid" id="A0A2P5HVM1"/>
<evidence type="ECO:0000256" key="11">
    <source>
        <dbReference type="SAM" id="Phobius"/>
    </source>
</evidence>
<dbReference type="Pfam" id="PF00067">
    <property type="entry name" value="p450"/>
    <property type="match status" value="1"/>
</dbReference>
<dbReference type="GO" id="GO:0009403">
    <property type="term" value="P:toxin biosynthetic process"/>
    <property type="evidence" value="ECO:0007669"/>
    <property type="project" value="UniProtKB-ARBA"/>
</dbReference>
<dbReference type="FunCoup" id="A0A2P5HVM1">
    <property type="interactions" value="1458"/>
</dbReference>
<evidence type="ECO:0000256" key="1">
    <source>
        <dbReference type="ARBA" id="ARBA00001971"/>
    </source>
</evidence>
<comment type="cofactor">
    <cofactor evidence="1 8">
        <name>heme</name>
        <dbReference type="ChEBI" id="CHEBI:30413"/>
    </cofactor>
</comment>
<evidence type="ECO:0000313" key="13">
    <source>
        <dbReference type="Proteomes" id="UP000094444"/>
    </source>
</evidence>
<evidence type="ECO:0000256" key="5">
    <source>
        <dbReference type="ARBA" id="ARBA00023002"/>
    </source>
</evidence>
<dbReference type="PRINTS" id="PR00385">
    <property type="entry name" value="P450"/>
</dbReference>
<comment type="caution">
    <text evidence="12">The sequence shown here is derived from an EMBL/GenBank/DDBJ whole genome shotgun (WGS) entry which is preliminary data.</text>
</comment>
<keyword evidence="5 9" id="KW-0560">Oxidoreductase</keyword>
<evidence type="ECO:0000256" key="10">
    <source>
        <dbReference type="SAM" id="Coils"/>
    </source>
</evidence>
<keyword evidence="6 8" id="KW-0408">Iron</keyword>
<keyword evidence="4 8" id="KW-0479">Metal-binding</keyword>
<dbReference type="PRINTS" id="PR00463">
    <property type="entry name" value="EP450I"/>
</dbReference>
<dbReference type="InterPro" id="IPR050121">
    <property type="entry name" value="Cytochrome_P450_monoxygenase"/>
</dbReference>
<dbReference type="EMBL" id="MAVT02000653">
    <property type="protein sequence ID" value="POS74303.1"/>
    <property type="molecule type" value="Genomic_DNA"/>
</dbReference>
<proteinExistence type="inferred from homology"/>
<dbReference type="STRING" id="158607.A0A2P5HVM1"/>
<evidence type="ECO:0000256" key="2">
    <source>
        <dbReference type="ARBA" id="ARBA00010617"/>
    </source>
</evidence>
<dbReference type="InterPro" id="IPR036396">
    <property type="entry name" value="Cyt_P450_sf"/>
</dbReference>
<dbReference type="InterPro" id="IPR017972">
    <property type="entry name" value="Cyt_P450_CS"/>
</dbReference>
<evidence type="ECO:0000256" key="6">
    <source>
        <dbReference type="ARBA" id="ARBA00023004"/>
    </source>
</evidence>
<reference evidence="12" key="1">
    <citation type="submission" date="2017-09" db="EMBL/GenBank/DDBJ databases">
        <title>Polyketide synthases of a Diaporthe helianthi virulent isolate.</title>
        <authorList>
            <person name="Baroncelli R."/>
        </authorList>
    </citation>
    <scope>NUCLEOTIDE SEQUENCE [LARGE SCALE GENOMIC DNA]</scope>
    <source>
        <strain evidence="12">7/96</strain>
    </source>
</reference>
<dbReference type="FunFam" id="1.10.630.10:FF:000047">
    <property type="entry name" value="Cytochrome P450 monooxygenase"/>
    <property type="match status" value="1"/>
</dbReference>
<dbReference type="PANTHER" id="PTHR24305:SF230">
    <property type="entry name" value="P450, PUTATIVE (EUROFUNG)-RELATED"/>
    <property type="match status" value="1"/>
</dbReference>
<feature type="transmembrane region" description="Helical" evidence="11">
    <location>
        <begin position="16"/>
        <end position="38"/>
    </location>
</feature>
<keyword evidence="11" id="KW-1133">Transmembrane helix</keyword>
<evidence type="ECO:0000313" key="12">
    <source>
        <dbReference type="EMBL" id="POS74303.1"/>
    </source>
</evidence>
<dbReference type="OrthoDB" id="1470350at2759"/>
<dbReference type="GO" id="GO:0016705">
    <property type="term" value="F:oxidoreductase activity, acting on paired donors, with incorporation or reduction of molecular oxygen"/>
    <property type="evidence" value="ECO:0007669"/>
    <property type="project" value="InterPro"/>
</dbReference>
<dbReference type="Gene3D" id="1.10.630.10">
    <property type="entry name" value="Cytochrome P450"/>
    <property type="match status" value="1"/>
</dbReference>
<gene>
    <name evidence="12" type="ORF">DHEL01_v207311</name>
</gene>
<dbReference type="GO" id="GO:0005506">
    <property type="term" value="F:iron ion binding"/>
    <property type="evidence" value="ECO:0007669"/>
    <property type="project" value="InterPro"/>
</dbReference>
<evidence type="ECO:0000256" key="3">
    <source>
        <dbReference type="ARBA" id="ARBA00022617"/>
    </source>
</evidence>
<keyword evidence="13" id="KW-1185">Reference proteome</keyword>
<keyword evidence="11" id="KW-0472">Membrane</keyword>
<comment type="similarity">
    <text evidence="2 9">Belongs to the cytochrome P450 family.</text>
</comment>
<dbReference type="CDD" id="cd11058">
    <property type="entry name" value="CYP60B-like"/>
    <property type="match status" value="1"/>
</dbReference>
<feature type="coiled-coil region" evidence="10">
    <location>
        <begin position="278"/>
        <end position="305"/>
    </location>
</feature>
<dbReference type="GO" id="GO:0020037">
    <property type="term" value="F:heme binding"/>
    <property type="evidence" value="ECO:0007669"/>
    <property type="project" value="InterPro"/>
</dbReference>
<evidence type="ECO:0000256" key="8">
    <source>
        <dbReference type="PIRSR" id="PIRSR602401-1"/>
    </source>
</evidence>
<dbReference type="InterPro" id="IPR002401">
    <property type="entry name" value="Cyt_P450_E_grp-I"/>
</dbReference>
<evidence type="ECO:0000256" key="4">
    <source>
        <dbReference type="ARBA" id="ARBA00022723"/>
    </source>
</evidence>
<name>A0A2P5HVM1_DIAHE</name>
<evidence type="ECO:0000256" key="7">
    <source>
        <dbReference type="ARBA" id="ARBA00023033"/>
    </source>
</evidence>
<keyword evidence="10" id="KW-0175">Coiled coil</keyword>
<keyword evidence="11" id="KW-0812">Transmembrane</keyword>
<dbReference type="GO" id="GO:0004497">
    <property type="term" value="F:monooxygenase activity"/>
    <property type="evidence" value="ECO:0007669"/>
    <property type="project" value="UniProtKB-KW"/>
</dbReference>
<dbReference type="AlphaFoldDB" id="A0A2P5HVM1"/>
<dbReference type="PROSITE" id="PS00086">
    <property type="entry name" value="CYTOCHROME_P450"/>
    <property type="match status" value="1"/>
</dbReference>
<evidence type="ECO:0000256" key="9">
    <source>
        <dbReference type="RuleBase" id="RU000461"/>
    </source>
</evidence>
<dbReference type="InterPro" id="IPR001128">
    <property type="entry name" value="Cyt_P450"/>
</dbReference>
<sequence length="500" mass="57318">MAVIGLTAPGLSLGNLFVIASLSFVVYVLSNVVYNIFFHPLRKFPGPKLMAASVIPYCYRLTTGRLPFDILELHRRYGDVVRISPNELVFANPRAWKDIMGHRGPGEPEMGKFSQFYELDKGRPPTIINVPREEHGQLRRQLAHGFSDRSMREQQPIINGYVNLLIQQLRARSEGGKRALDLVAWYNYTTFDVIGDLAFGEPFGSLKSGEYDPWIAMIFQGIKTGTLIYSATFFPWINKILMSMIPKSQMEKRDELLRLSNQKVLRRMELGNERNDLIEGLLKKKDEMNLDIKKLEQNASILITAGSETTATLLSGATYLLASNPETLRKLTAEVRSTFKTEEEIDFSSVSKLQYMLACLDEALRVYPPAPLGLPRETPKGGGTIAGYYVPEHTVVSQYHYALYHNEKFFKKPEEYHPERWLGDPEFATDDRDVFQPFHVGPRNCIGKNLAYIEMRIILARVLWNFDLELAEESRDWLSRQKIYTLWEKSPLYVYLTPRA</sequence>
<keyword evidence="3 8" id="KW-0349">Heme</keyword>